<keyword evidence="2 3" id="KW-0186">Copper</keyword>
<organism evidence="8 9">
    <name type="scientific">Corchorus olitorius</name>
    <dbReference type="NCBI Taxonomy" id="93759"/>
    <lineage>
        <taxon>Eukaryota</taxon>
        <taxon>Viridiplantae</taxon>
        <taxon>Streptophyta</taxon>
        <taxon>Embryophyta</taxon>
        <taxon>Tracheophyta</taxon>
        <taxon>Spermatophyta</taxon>
        <taxon>Magnoliopsida</taxon>
        <taxon>eudicotyledons</taxon>
        <taxon>Gunneridae</taxon>
        <taxon>Pentapetalae</taxon>
        <taxon>rosids</taxon>
        <taxon>malvids</taxon>
        <taxon>Malvales</taxon>
        <taxon>Malvaceae</taxon>
        <taxon>Grewioideae</taxon>
        <taxon>Apeibeae</taxon>
        <taxon>Corchorus</taxon>
    </lineage>
</organism>
<evidence type="ECO:0000256" key="3">
    <source>
        <dbReference type="PIRSR" id="PIRSR603782-1"/>
    </source>
</evidence>
<dbReference type="CDD" id="cd02968">
    <property type="entry name" value="SCO"/>
    <property type="match status" value="1"/>
</dbReference>
<dbReference type="PROSITE" id="PS51352">
    <property type="entry name" value="THIOREDOXIN_2"/>
    <property type="match status" value="1"/>
</dbReference>
<dbReference type="Proteomes" id="UP000187203">
    <property type="component" value="Unassembled WGS sequence"/>
</dbReference>
<comment type="similarity">
    <text evidence="1">Belongs to the SCO1/2 family.</text>
</comment>
<evidence type="ECO:0000256" key="1">
    <source>
        <dbReference type="ARBA" id="ARBA00010996"/>
    </source>
</evidence>
<dbReference type="EMBL" id="AWUE01015433">
    <property type="protein sequence ID" value="OMO97582.1"/>
    <property type="molecule type" value="Genomic_DNA"/>
</dbReference>
<feature type="binding site" evidence="3">
    <location>
        <position position="242"/>
    </location>
    <ligand>
        <name>Cu cation</name>
        <dbReference type="ChEBI" id="CHEBI:23378"/>
    </ligand>
</feature>
<keyword evidence="6" id="KW-0472">Membrane</keyword>
<evidence type="ECO:0000256" key="6">
    <source>
        <dbReference type="SAM" id="Phobius"/>
    </source>
</evidence>
<evidence type="ECO:0000259" key="7">
    <source>
        <dbReference type="PROSITE" id="PS51352"/>
    </source>
</evidence>
<dbReference type="Pfam" id="PF02630">
    <property type="entry name" value="SCO1-SenC"/>
    <property type="match status" value="1"/>
</dbReference>
<dbReference type="FunFam" id="3.40.30.10:FF:000013">
    <property type="entry name" value="Blast:Protein SCO1 homolog, mitochondrial"/>
    <property type="match status" value="1"/>
</dbReference>
<feature type="binding site" evidence="3">
    <location>
        <position position="238"/>
    </location>
    <ligand>
        <name>Cu cation</name>
        <dbReference type="ChEBI" id="CHEBI:23378"/>
    </ligand>
</feature>
<feature type="compositionally biased region" description="Low complexity" evidence="5">
    <location>
        <begin position="94"/>
        <end position="146"/>
    </location>
</feature>
<protein>
    <submittedName>
        <fullName evidence="8">Copper chaperone SCO1/SenC</fullName>
    </submittedName>
</protein>
<gene>
    <name evidence="8" type="ORF">COLO4_14508</name>
</gene>
<evidence type="ECO:0000256" key="4">
    <source>
        <dbReference type="PIRSR" id="PIRSR603782-2"/>
    </source>
</evidence>
<dbReference type="InterPro" id="IPR013766">
    <property type="entry name" value="Thioredoxin_domain"/>
</dbReference>
<dbReference type="InterPro" id="IPR003782">
    <property type="entry name" value="SCO1/SenC"/>
</dbReference>
<dbReference type="STRING" id="93759.A0A1R3JRQ8"/>
<evidence type="ECO:0000256" key="5">
    <source>
        <dbReference type="SAM" id="MobiDB-lite"/>
    </source>
</evidence>
<reference evidence="9" key="1">
    <citation type="submission" date="2013-09" db="EMBL/GenBank/DDBJ databases">
        <title>Corchorus olitorius genome sequencing.</title>
        <authorList>
            <person name="Alam M."/>
            <person name="Haque M.S."/>
            <person name="Islam M.S."/>
            <person name="Emdad E.M."/>
            <person name="Islam M.M."/>
            <person name="Ahmed B."/>
            <person name="Halim A."/>
            <person name="Hossen Q.M.M."/>
            <person name="Hossain M.Z."/>
            <person name="Ahmed R."/>
            <person name="Khan M.M."/>
            <person name="Islam R."/>
            <person name="Rashid M.M."/>
            <person name="Khan S.A."/>
            <person name="Rahman M.S."/>
            <person name="Alam M."/>
            <person name="Yahiya A.S."/>
            <person name="Khan M.S."/>
            <person name="Azam M.S."/>
            <person name="Haque T."/>
            <person name="Lashkar M.Z.H."/>
            <person name="Akhand A.I."/>
            <person name="Morshed G."/>
            <person name="Roy S."/>
            <person name="Uddin K.S."/>
            <person name="Rabeya T."/>
            <person name="Hossain A.S."/>
            <person name="Chowdhury A."/>
            <person name="Snigdha A.R."/>
            <person name="Mortoza M.S."/>
            <person name="Matin S.A."/>
            <person name="Hoque S.M.E."/>
            <person name="Islam M.K."/>
            <person name="Roy D.K."/>
            <person name="Haider R."/>
            <person name="Moosa M.M."/>
            <person name="Elias S.M."/>
            <person name="Hasan A.M."/>
            <person name="Jahan S."/>
            <person name="Shafiuddin M."/>
            <person name="Mahmood N."/>
            <person name="Shommy N.S."/>
        </authorList>
    </citation>
    <scope>NUCLEOTIDE SEQUENCE [LARGE SCALE GENOMIC DNA]</scope>
    <source>
        <strain evidence="9">cv. O-4</strain>
    </source>
</reference>
<dbReference type="AlphaFoldDB" id="A0A1R3JRQ8"/>
<dbReference type="PANTHER" id="PTHR12151">
    <property type="entry name" value="ELECTRON TRANSPORT PROTIN SCO1/SENC FAMILY MEMBER"/>
    <property type="match status" value="1"/>
</dbReference>
<dbReference type="Gene3D" id="3.40.30.10">
    <property type="entry name" value="Glutaredoxin"/>
    <property type="match status" value="1"/>
</dbReference>
<feature type="binding site" evidence="3">
    <location>
        <position position="327"/>
    </location>
    <ligand>
        <name>Cu cation</name>
        <dbReference type="ChEBI" id="CHEBI:23378"/>
    </ligand>
</feature>
<keyword evidence="3" id="KW-0479">Metal-binding</keyword>
<dbReference type="GO" id="GO:0033617">
    <property type="term" value="P:mitochondrial respiratory chain complex IV assembly"/>
    <property type="evidence" value="ECO:0007669"/>
    <property type="project" value="TreeGrafter"/>
</dbReference>
<evidence type="ECO:0000313" key="8">
    <source>
        <dbReference type="EMBL" id="OMO97582.1"/>
    </source>
</evidence>
<dbReference type="GO" id="GO:0046872">
    <property type="term" value="F:metal ion binding"/>
    <property type="evidence" value="ECO:0007669"/>
    <property type="project" value="UniProtKB-KW"/>
</dbReference>
<comment type="caution">
    <text evidence="8">The sequence shown here is derived from an EMBL/GenBank/DDBJ whole genome shotgun (WGS) entry which is preliminary data.</text>
</comment>
<dbReference type="GO" id="GO:0005739">
    <property type="term" value="C:mitochondrion"/>
    <property type="evidence" value="ECO:0007669"/>
    <property type="project" value="GOC"/>
</dbReference>
<dbReference type="PANTHER" id="PTHR12151:SF5">
    <property type="entry name" value="AT19154P"/>
    <property type="match status" value="1"/>
</dbReference>
<keyword evidence="9" id="KW-1185">Reference proteome</keyword>
<name>A0A1R3JRQ8_9ROSI</name>
<proteinExistence type="inferred from homology"/>
<evidence type="ECO:0000256" key="2">
    <source>
        <dbReference type="ARBA" id="ARBA00023008"/>
    </source>
</evidence>
<keyword evidence="4" id="KW-1015">Disulfide bond</keyword>
<dbReference type="InterPro" id="IPR036249">
    <property type="entry name" value="Thioredoxin-like_sf"/>
</dbReference>
<feature type="region of interest" description="Disordered" evidence="5">
    <location>
        <begin position="91"/>
        <end position="150"/>
    </location>
</feature>
<dbReference type="SUPFAM" id="SSF52833">
    <property type="entry name" value="Thioredoxin-like"/>
    <property type="match status" value="1"/>
</dbReference>
<keyword evidence="6" id="KW-0812">Transmembrane</keyword>
<sequence>MAGGGNFMHRVLTYVVNELLVERLANSPTFQRFAVRTSKTIDEVSSMTAKKRQELAEKLKDISKDAKVIPAVDGIKSLGFYGRYLSTSTTVADSNNQEKSSSSSKTNSEGTQSSSSKANSEGTQSSSSNANSEGNQSSGGSQQSSGDAGKPVRGGPVSWLSFLLLLATGIGIILYYDKLKKRHIEEINNASKAIKEGPSVGKAAIGGPFSLINHDGKPVTEKDFLGNWNVIYFGFTHCPDICPDELVKLVAAVDKIKEKAGIDIVPIFISVDPERDTVEQVREYVKEFHPKLIGLTGTPEEVRNVARAYRVYYMKTAEEDSDYLVDHSIVMYLMDPKMEFIKFFGKNNDVDSLTDGIIKEIKQKK</sequence>
<feature type="domain" description="Thioredoxin" evidence="7">
    <location>
        <begin position="198"/>
        <end position="363"/>
    </location>
</feature>
<accession>A0A1R3JRQ8</accession>
<keyword evidence="6" id="KW-1133">Transmembrane helix</keyword>
<feature type="transmembrane region" description="Helical" evidence="6">
    <location>
        <begin position="157"/>
        <end position="176"/>
    </location>
</feature>
<feature type="disulfide bond" description="Redox-active" evidence="4">
    <location>
        <begin position="238"/>
        <end position="242"/>
    </location>
</feature>
<evidence type="ECO:0000313" key="9">
    <source>
        <dbReference type="Proteomes" id="UP000187203"/>
    </source>
</evidence>
<dbReference type="OrthoDB" id="270009at2759"/>